<accession>A0A1V9YUK3</accession>
<dbReference type="GO" id="GO:0016020">
    <property type="term" value="C:membrane"/>
    <property type="evidence" value="ECO:0007669"/>
    <property type="project" value="UniProtKB-SubCell"/>
</dbReference>
<dbReference type="STRING" id="74557.A0A1V9YUK3"/>
<name>A0A1V9YUK3_9STRA</name>
<dbReference type="Proteomes" id="UP000243217">
    <property type="component" value="Unassembled WGS sequence"/>
</dbReference>
<protein>
    <submittedName>
        <fullName evidence="10">Uncharacterized protein</fullName>
    </submittedName>
</protein>
<evidence type="ECO:0000256" key="9">
    <source>
        <dbReference type="ARBA" id="ARBA00023180"/>
    </source>
</evidence>
<dbReference type="InterPro" id="IPR022751">
    <property type="entry name" value="Alpha_mannosyltransferase"/>
</dbReference>
<evidence type="ECO:0000256" key="3">
    <source>
        <dbReference type="ARBA" id="ARBA00022676"/>
    </source>
</evidence>
<proteinExistence type="inferred from homology"/>
<evidence type="ECO:0000313" key="11">
    <source>
        <dbReference type="Proteomes" id="UP000243217"/>
    </source>
</evidence>
<keyword evidence="5" id="KW-0812">Transmembrane</keyword>
<organism evidence="10 11">
    <name type="scientific">Thraustotheca clavata</name>
    <dbReference type="NCBI Taxonomy" id="74557"/>
    <lineage>
        <taxon>Eukaryota</taxon>
        <taxon>Sar</taxon>
        <taxon>Stramenopiles</taxon>
        <taxon>Oomycota</taxon>
        <taxon>Saprolegniomycetes</taxon>
        <taxon>Saprolegniales</taxon>
        <taxon>Achlyaceae</taxon>
        <taxon>Thraustotheca</taxon>
    </lineage>
</organism>
<comment type="caution">
    <text evidence="10">The sequence shown here is derived from an EMBL/GenBank/DDBJ whole genome shotgun (WGS) entry which is preliminary data.</text>
</comment>
<keyword evidence="11" id="KW-1185">Reference proteome</keyword>
<reference evidence="10 11" key="1">
    <citation type="journal article" date="2014" name="Genome Biol. Evol.">
        <title>The secreted proteins of Achlya hypogyna and Thraustotheca clavata identify the ancestral oomycete secretome and reveal gene acquisitions by horizontal gene transfer.</title>
        <authorList>
            <person name="Misner I."/>
            <person name="Blouin N."/>
            <person name="Leonard G."/>
            <person name="Richards T.A."/>
            <person name="Lane C.E."/>
        </authorList>
    </citation>
    <scope>NUCLEOTIDE SEQUENCE [LARGE SCALE GENOMIC DNA]</scope>
    <source>
        <strain evidence="10 11">ATCC 34112</strain>
    </source>
</reference>
<keyword evidence="4" id="KW-0808">Transferase</keyword>
<evidence type="ECO:0000256" key="5">
    <source>
        <dbReference type="ARBA" id="ARBA00022692"/>
    </source>
</evidence>
<dbReference type="GO" id="GO:0000033">
    <property type="term" value="F:alpha-1,3-mannosyltransferase activity"/>
    <property type="evidence" value="ECO:0007669"/>
    <property type="project" value="TreeGrafter"/>
</dbReference>
<evidence type="ECO:0000313" key="10">
    <source>
        <dbReference type="EMBL" id="OQR89412.1"/>
    </source>
</evidence>
<dbReference type="Pfam" id="PF11051">
    <property type="entry name" value="Mannosyl_trans3"/>
    <property type="match status" value="4"/>
</dbReference>
<keyword evidence="9" id="KW-0325">Glycoprotein</keyword>
<evidence type="ECO:0000256" key="4">
    <source>
        <dbReference type="ARBA" id="ARBA00022679"/>
    </source>
</evidence>
<evidence type="ECO:0000256" key="8">
    <source>
        <dbReference type="ARBA" id="ARBA00023136"/>
    </source>
</evidence>
<dbReference type="SUPFAM" id="SSF53448">
    <property type="entry name" value="Nucleotide-diphospho-sugar transferases"/>
    <property type="match status" value="4"/>
</dbReference>
<comment type="subcellular location">
    <subcellularLocation>
        <location evidence="1">Membrane</location>
        <topology evidence="1">Single-pass type II membrane protein</topology>
    </subcellularLocation>
</comment>
<gene>
    <name evidence="10" type="ORF">THRCLA_09752</name>
</gene>
<dbReference type="PANTHER" id="PTHR31392">
    <property type="entry name" value="ALPHA-1,3-MANNOSYLTRANSFERASE MNN1-RELATED"/>
    <property type="match status" value="1"/>
</dbReference>
<evidence type="ECO:0000256" key="1">
    <source>
        <dbReference type="ARBA" id="ARBA00004606"/>
    </source>
</evidence>
<keyword evidence="6" id="KW-0735">Signal-anchor</keyword>
<keyword evidence="7" id="KW-1133">Transmembrane helix</keyword>
<dbReference type="InterPro" id="IPR029044">
    <property type="entry name" value="Nucleotide-diphossugar_trans"/>
</dbReference>
<keyword evidence="8" id="KW-0472">Membrane</keyword>
<sequence>MKAVPKIIRTVLCLSILLFGTAQLIFVNDIIEKTSEPKIMTSLSPIINQSTPSVNHIVQTLAIRNTHQDRVRFDQNLFQQGYLPRFPTEKRGVVMCLHEGIAALGISFVQELRRWNNSLPIQVYHCLQSELPPSIRTLVLLSDPLERIEIIDVCAHLINNRYLTDNFVAKEYQSYYIKLLAVLHTSFDEVMLVDADDIFLHNPDILWANSGFIDTGTLFFYDRHLDLNQFINAGLQNSPKVLHQLHENFPYAMFGLKKPQVSEQLSNSRAWQGRTAHEQDSSLVILHKSKLKPMVFEIMWHLVHFARVEANLKSKSLGDKEYFWLSCMLADVPYSFSPHPAAVIEQPGDLIKHNKTLCGSLAQYAPINTTNVPLLYMNARAVITPEQVKNRTQHNWEAAEKYLIKRMPHYVTPLQQTRQFEANRQGLDHTCLINQGATPIQEPNYQEHIRQRIHDTVGHEPQFPLAKRGIVMCLHNNIAPMGLSFLQELRDMGNELHVQIYHCLPQEMSVATKQNILKADRLNRTEIIDICSLLLANGHLQDIEEAETYQSYFIKPNAFLQSAFDEVLLVDADAIFLQNPDILWTMPGYIATGTQFFLDRLIEFNDYFSTPISGNARLLHRLFFEFPYKQFGLNQPLLTKAFQKSDAWQGLNPLYKIYFGIWFITCDFSPNTNQCLQILGDKEYFWLSFWLSGTPHSFSPHAAAVVADPEDMQLHPETLCGSLAHYLPVNASDAPLLYINGRAILTPPQDEGILSIIWKQSFEEKEALLRAQIPKHVTPQRFKRHYDPNRGDYSMTCLIGQGAIPIPIPHFETQIVRRIHRTIVATQRLLENKEEPNVTVVSASIGTAAPFDENIYDASIFRQGYTPAFPDATRGIVLSLHDNVAALGISLIQELRAWNNTLPIQVYSCLDEELSGDTEAMILNADPLKKTEFIEVCSLLIATGYLMDEEQALGYQSYYLKNIAVLHSSFDEIMLLDADDIFLANPDVLWDIPSYQKTGTLFFYDRQIDFEQFFNTLLGWDVTMINDLHRTFPYSLFGLKEPGITDQQSNSRAWQHKTAHEQDSSVVILNKKKIGNVMLQVMWYLIHYMRFEHRYEFGLSWGDKEYFWMSCFLSNTSYTFSPHPAAVVSLPDDIKLHPNTLCGSLAHYLPIESPNPPLLYINGKDVINPYFNSSTTYWQNDTWATKEAYLVSVIPEYVTPVQKERQFSVERMGLDQSCLIDQGAARINISNFHDHVARRIHNTILAASIITTKTPPKEPTIPPELVPLFENPPRTIRLDRARYDETIFKQGFTSKFASETQGIVFSLFDDMTGVGYSLIQELRSLGNIKPIQIYHCFEELTEKNQALILEADVLNRTETIEICSLLLDNRYLSNLLDALEYQSYYIKILALLHTSFDEVMMLDVDDIFFQNPDVLWTIPSYQATGTLFFYDRQIDFKQFFDSPFSSDNRTMLLHLYEEFPYEAFFLKRPELSAKVLASKAWQAVTSHEQDSSVVLFHKSKVGLPTLQFIILEGDKEYFWLSCFLSNVEYSFSPYVASVVSLPDDISRHPNTLCGSLVHYLPRESNNPQLLYINGRDIILPCSDCPDIFPFDTKWEVKAEYLSERIPQFVTPRQKLRQFESNRDGYDQTCLINQGATPIELKGYEEHLKTRINNTCAADSRVEKLPVLLGLFFRGPVNH</sequence>
<evidence type="ECO:0000256" key="6">
    <source>
        <dbReference type="ARBA" id="ARBA00022968"/>
    </source>
</evidence>
<comment type="similarity">
    <text evidence="2">Belongs to the MNN1/MNT family.</text>
</comment>
<dbReference type="GO" id="GO:0006493">
    <property type="term" value="P:protein O-linked glycosylation"/>
    <property type="evidence" value="ECO:0007669"/>
    <property type="project" value="TreeGrafter"/>
</dbReference>
<keyword evidence="3" id="KW-0328">Glycosyltransferase</keyword>
<dbReference type="PANTHER" id="PTHR31392:SF1">
    <property type="entry name" value="ALPHA-1,3-MANNOSYLTRANSFERASE MNN1-RELATED"/>
    <property type="match status" value="1"/>
</dbReference>
<dbReference type="EMBL" id="JNBS01002752">
    <property type="protein sequence ID" value="OQR89412.1"/>
    <property type="molecule type" value="Genomic_DNA"/>
</dbReference>
<dbReference type="GO" id="GO:0005794">
    <property type="term" value="C:Golgi apparatus"/>
    <property type="evidence" value="ECO:0007669"/>
    <property type="project" value="TreeGrafter"/>
</dbReference>
<evidence type="ECO:0000256" key="2">
    <source>
        <dbReference type="ARBA" id="ARBA00009105"/>
    </source>
</evidence>
<dbReference type="Gene3D" id="3.90.550.10">
    <property type="entry name" value="Spore Coat Polysaccharide Biosynthesis Protein SpsA, Chain A"/>
    <property type="match status" value="1"/>
</dbReference>
<evidence type="ECO:0000256" key="7">
    <source>
        <dbReference type="ARBA" id="ARBA00022989"/>
    </source>
</evidence>
<dbReference type="OrthoDB" id="430354at2759"/>